<sequence length="278" mass="31666">MKARESQGSKKLFIFIAAAIVLIGGIGFAIFSQGNKEQKVPVLLYHHLLTEKEKDSHPAFKNKGTTLSVEQFEKQIKYLADNNYHTITLKDLEEFTKGKKNLPKKSILITFDDASKSNYVYAYPILKKYKMHAASFVVTSRLSDKEEKFDSKTVQSLSKSEINKMQDVFEFGSHTNALHKLEEGKAAILSKKGTEIKQDISESQKILKTSYLSYPFGKYNENAIKALKECKFHMAFTNSRGYVNQESNMLKVSRFAISPETDIKEFSRIVAGEYENQK</sequence>
<evidence type="ECO:0000313" key="4">
    <source>
        <dbReference type="EMBL" id="KWU67277.1"/>
    </source>
</evidence>
<dbReference type="GO" id="GO:0005975">
    <property type="term" value="P:carbohydrate metabolic process"/>
    <property type="evidence" value="ECO:0007669"/>
    <property type="project" value="InterPro"/>
</dbReference>
<keyword evidence="2" id="KW-0812">Transmembrane</keyword>
<feature type="domain" description="NodB homology" evidence="3">
    <location>
        <begin position="105"/>
        <end position="278"/>
    </location>
</feature>
<dbReference type="AlphaFoldDB" id="A0A109GIA8"/>
<dbReference type="PANTHER" id="PTHR34216:SF13">
    <property type="entry name" value="XYLANASE_CHITIN DEACETYLASE"/>
    <property type="match status" value="1"/>
</dbReference>
<comment type="caution">
    <text evidence="4">The sequence shown here is derived from an EMBL/GenBank/DDBJ whole genome shotgun (WGS) entry which is preliminary data.</text>
</comment>
<dbReference type="InterPro" id="IPR002509">
    <property type="entry name" value="NODB_dom"/>
</dbReference>
<keyword evidence="2" id="KW-0472">Membrane</keyword>
<protein>
    <submittedName>
        <fullName evidence="4">Transcriptional regulator</fullName>
    </submittedName>
</protein>
<evidence type="ECO:0000256" key="2">
    <source>
        <dbReference type="SAM" id="Phobius"/>
    </source>
</evidence>
<dbReference type="SUPFAM" id="SSF88713">
    <property type="entry name" value="Glycoside hydrolase/deacetylase"/>
    <property type="match status" value="1"/>
</dbReference>
<dbReference type="PANTHER" id="PTHR34216">
    <property type="match status" value="1"/>
</dbReference>
<accession>A0A109GIA8</accession>
<keyword evidence="2" id="KW-1133">Transmembrane helix</keyword>
<gene>
    <name evidence="4" type="ORF">AWW70_05255</name>
</gene>
<dbReference type="GO" id="GO:0016810">
    <property type="term" value="F:hydrolase activity, acting on carbon-nitrogen (but not peptide) bonds"/>
    <property type="evidence" value="ECO:0007669"/>
    <property type="project" value="InterPro"/>
</dbReference>
<reference evidence="4 5" key="1">
    <citation type="submission" date="2016-01" db="EMBL/GenBank/DDBJ databases">
        <authorList>
            <person name="McClelland M."/>
            <person name="Jain A."/>
            <person name="Saraogi P."/>
            <person name="Mendelson R."/>
            <person name="Westerman R."/>
            <person name="SanMiguel P."/>
            <person name="Csonka L."/>
        </authorList>
    </citation>
    <scope>NUCLEOTIDE SEQUENCE [LARGE SCALE GENOMIC DNA]</scope>
    <source>
        <strain evidence="4 5">PE8-15</strain>
    </source>
</reference>
<keyword evidence="1" id="KW-0732">Signal</keyword>
<dbReference type="InterPro" id="IPR011330">
    <property type="entry name" value="Glyco_hydro/deAcase_b/a-brl"/>
</dbReference>
<organism evidence="4 5">
    <name type="scientific">Bacillus mycoides</name>
    <dbReference type="NCBI Taxonomy" id="1405"/>
    <lineage>
        <taxon>Bacteria</taxon>
        <taxon>Bacillati</taxon>
        <taxon>Bacillota</taxon>
        <taxon>Bacilli</taxon>
        <taxon>Bacillales</taxon>
        <taxon>Bacillaceae</taxon>
        <taxon>Bacillus</taxon>
        <taxon>Bacillus cereus group</taxon>
    </lineage>
</organism>
<evidence type="ECO:0000313" key="5">
    <source>
        <dbReference type="Proteomes" id="UP000065797"/>
    </source>
</evidence>
<evidence type="ECO:0000256" key="1">
    <source>
        <dbReference type="ARBA" id="ARBA00022729"/>
    </source>
</evidence>
<dbReference type="PROSITE" id="PS51677">
    <property type="entry name" value="NODB"/>
    <property type="match status" value="1"/>
</dbReference>
<dbReference type="RefSeq" id="WP_060749202.1">
    <property type="nucleotide sequence ID" value="NZ_LRPH01000027.1"/>
</dbReference>
<evidence type="ECO:0000259" key="3">
    <source>
        <dbReference type="PROSITE" id="PS51677"/>
    </source>
</evidence>
<proteinExistence type="predicted"/>
<dbReference type="InterPro" id="IPR051398">
    <property type="entry name" value="Polysacch_Deacetylase"/>
</dbReference>
<dbReference type="Proteomes" id="UP000065797">
    <property type="component" value="Unassembled WGS sequence"/>
</dbReference>
<dbReference type="Gene3D" id="3.20.20.370">
    <property type="entry name" value="Glycoside hydrolase/deacetylase"/>
    <property type="match status" value="1"/>
</dbReference>
<dbReference type="Pfam" id="PF01522">
    <property type="entry name" value="Polysacc_deac_1"/>
    <property type="match status" value="1"/>
</dbReference>
<dbReference type="EMBL" id="LRPH01000027">
    <property type="protein sequence ID" value="KWU67277.1"/>
    <property type="molecule type" value="Genomic_DNA"/>
</dbReference>
<feature type="transmembrane region" description="Helical" evidence="2">
    <location>
        <begin position="12"/>
        <end position="31"/>
    </location>
</feature>
<name>A0A109GIA8_BACMY</name>